<evidence type="ECO:0000256" key="4">
    <source>
        <dbReference type="SAM" id="SignalP"/>
    </source>
</evidence>
<dbReference type="PANTHER" id="PTHR36507:SF1">
    <property type="entry name" value="BLL1555 PROTEIN"/>
    <property type="match status" value="1"/>
</dbReference>
<feature type="chain" id="PRO_5046238603" evidence="4">
    <location>
        <begin position="23"/>
        <end position="106"/>
    </location>
</feature>
<name>A0ABV0FIM4_9NEIS</name>
<keyword evidence="3" id="KW-0186">Copper</keyword>
<dbReference type="CDD" id="cd13921">
    <property type="entry name" value="Amicyanin"/>
    <property type="match status" value="1"/>
</dbReference>
<evidence type="ECO:0000259" key="5">
    <source>
        <dbReference type="Pfam" id="PF00127"/>
    </source>
</evidence>
<evidence type="ECO:0000313" key="7">
    <source>
        <dbReference type="Proteomes" id="UP001455709"/>
    </source>
</evidence>
<feature type="domain" description="Blue (type 1) copper" evidence="5">
    <location>
        <begin position="26"/>
        <end position="103"/>
    </location>
</feature>
<evidence type="ECO:0000256" key="3">
    <source>
        <dbReference type="ARBA" id="ARBA00023008"/>
    </source>
</evidence>
<keyword evidence="4" id="KW-0732">Signal</keyword>
<evidence type="ECO:0000256" key="1">
    <source>
        <dbReference type="ARBA" id="ARBA00004459"/>
    </source>
</evidence>
<feature type="signal peptide" evidence="4">
    <location>
        <begin position="1"/>
        <end position="22"/>
    </location>
</feature>
<dbReference type="InterPro" id="IPR052721">
    <property type="entry name" value="ET_Amicyanin"/>
</dbReference>
<gene>
    <name evidence="6" type="ORF">ABGV49_15440</name>
</gene>
<evidence type="ECO:0000313" key="6">
    <source>
        <dbReference type="EMBL" id="MEO2218452.1"/>
    </source>
</evidence>
<sequence>MKSFRKGWLAGAWLAASAMAYAGPQQVDISKFAFTPKEVTVVPGTKVVWVNHDEIPHTVSGRDKTFVSKAMDTDDRYEHVFDKEGDYAYFCAVHPYMTGVVHVRKP</sequence>
<evidence type="ECO:0000256" key="2">
    <source>
        <dbReference type="ARBA" id="ARBA00022723"/>
    </source>
</evidence>
<dbReference type="RefSeq" id="WP_347371266.1">
    <property type="nucleotide sequence ID" value="NZ_JBDOJC010000001.1"/>
</dbReference>
<dbReference type="InterPro" id="IPR008972">
    <property type="entry name" value="Cupredoxin"/>
</dbReference>
<dbReference type="PANTHER" id="PTHR36507">
    <property type="entry name" value="BLL1555 PROTEIN"/>
    <property type="match status" value="1"/>
</dbReference>
<comment type="caution">
    <text evidence="6">The sequence shown here is derived from an EMBL/GenBank/DDBJ whole genome shotgun (WGS) entry which is preliminary data.</text>
</comment>
<organism evidence="6 7">
    <name type="scientific">Chromobacterium vaccinii</name>
    <dbReference type="NCBI Taxonomy" id="1108595"/>
    <lineage>
        <taxon>Bacteria</taxon>
        <taxon>Pseudomonadati</taxon>
        <taxon>Pseudomonadota</taxon>
        <taxon>Betaproteobacteria</taxon>
        <taxon>Neisseriales</taxon>
        <taxon>Chromobacteriaceae</taxon>
        <taxon>Chromobacterium</taxon>
    </lineage>
</organism>
<dbReference type="InterPro" id="IPR035668">
    <property type="entry name" value="Amicyanin"/>
</dbReference>
<dbReference type="EMBL" id="JBDOJC010000001">
    <property type="protein sequence ID" value="MEO2218452.1"/>
    <property type="molecule type" value="Genomic_DNA"/>
</dbReference>
<dbReference type="InterPro" id="IPR000923">
    <property type="entry name" value="BlueCu_1"/>
</dbReference>
<reference evidence="6 7" key="1">
    <citation type="submission" date="2024-05" db="EMBL/GenBank/DDBJ databases">
        <authorList>
            <person name="De Oliveira J.P."/>
            <person name="Noriler S.A."/>
            <person name="De Oliveira A.G."/>
            <person name="Sipoli D.S."/>
        </authorList>
    </citation>
    <scope>NUCLEOTIDE SEQUENCE [LARGE SCALE GENOMIC DNA]</scope>
    <source>
        <strain evidence="6 7">LABIM189</strain>
    </source>
</reference>
<protein>
    <submittedName>
        <fullName evidence="6">Cupredoxin family copper-binding protein</fullName>
    </submittedName>
</protein>
<dbReference type="Proteomes" id="UP001455709">
    <property type="component" value="Unassembled WGS sequence"/>
</dbReference>
<comment type="subcellular location">
    <subcellularLocation>
        <location evidence="1">Cell outer membrane</location>
        <topology evidence="1">Lipid-anchor</topology>
    </subcellularLocation>
</comment>
<proteinExistence type="predicted"/>
<dbReference type="Pfam" id="PF00127">
    <property type="entry name" value="Copper-bind"/>
    <property type="match status" value="1"/>
</dbReference>
<dbReference type="Gene3D" id="2.60.40.420">
    <property type="entry name" value="Cupredoxins - blue copper proteins"/>
    <property type="match status" value="1"/>
</dbReference>
<dbReference type="SUPFAM" id="SSF49503">
    <property type="entry name" value="Cupredoxins"/>
    <property type="match status" value="1"/>
</dbReference>
<accession>A0ABV0FIM4</accession>
<keyword evidence="7" id="KW-1185">Reference proteome</keyword>
<keyword evidence="2" id="KW-0479">Metal-binding</keyword>